<reference evidence="2 3" key="1">
    <citation type="submission" date="2018-10" db="EMBL/GenBank/DDBJ databases">
        <title>Fifty Aureobasidium pullulans genomes reveal a recombining polyextremotolerant generalist.</title>
        <authorList>
            <person name="Gostincar C."/>
            <person name="Turk M."/>
            <person name="Zajc J."/>
            <person name="Gunde-Cimerman N."/>
        </authorList>
    </citation>
    <scope>NUCLEOTIDE SEQUENCE [LARGE SCALE GENOMIC DNA]</scope>
    <source>
        <strain evidence="2 3">EXF-10659</strain>
    </source>
</reference>
<dbReference type="InterPro" id="IPR053137">
    <property type="entry name" value="NLR-like"/>
</dbReference>
<dbReference type="InterPro" id="IPR019734">
    <property type="entry name" value="TPR_rpt"/>
</dbReference>
<gene>
    <name evidence="2" type="ORF">D6D19_07467</name>
</gene>
<dbReference type="SUPFAM" id="SSF53474">
    <property type="entry name" value="alpha/beta-Hydrolases"/>
    <property type="match status" value="1"/>
</dbReference>
<comment type="caution">
    <text evidence="2">The sequence shown here is derived from an EMBL/GenBank/DDBJ whole genome shotgun (WGS) entry which is preliminary data.</text>
</comment>
<dbReference type="SMART" id="SM00028">
    <property type="entry name" value="TPR"/>
    <property type="match status" value="4"/>
</dbReference>
<name>A0A4S8ZX25_AURPU</name>
<dbReference type="Pfam" id="PF13424">
    <property type="entry name" value="TPR_12"/>
    <property type="match status" value="1"/>
</dbReference>
<dbReference type="InterPro" id="IPR011990">
    <property type="entry name" value="TPR-like_helical_dom_sf"/>
</dbReference>
<organism evidence="2 3">
    <name type="scientific">Aureobasidium pullulans</name>
    <name type="common">Black yeast</name>
    <name type="synonym">Pullularia pullulans</name>
    <dbReference type="NCBI Taxonomy" id="5580"/>
    <lineage>
        <taxon>Eukaryota</taxon>
        <taxon>Fungi</taxon>
        <taxon>Dikarya</taxon>
        <taxon>Ascomycota</taxon>
        <taxon>Pezizomycotina</taxon>
        <taxon>Dothideomycetes</taxon>
        <taxon>Dothideomycetidae</taxon>
        <taxon>Dothideales</taxon>
        <taxon>Saccotheciaceae</taxon>
        <taxon>Aureobasidium</taxon>
    </lineage>
</organism>
<evidence type="ECO:0000313" key="2">
    <source>
        <dbReference type="EMBL" id="THW71051.1"/>
    </source>
</evidence>
<dbReference type="GO" id="GO:0043531">
    <property type="term" value="F:ADP binding"/>
    <property type="evidence" value="ECO:0007669"/>
    <property type="project" value="InterPro"/>
</dbReference>
<protein>
    <submittedName>
        <fullName evidence="2">Uncharacterized protein</fullName>
    </submittedName>
</protein>
<dbReference type="Proteomes" id="UP000308802">
    <property type="component" value="Unassembled WGS sequence"/>
</dbReference>
<sequence length="1038" mass="116408">IARCFGQSNASGADSNQVRAVTDDDIGVQVLREPALTESGTSDETIDILAVHGIGAHPDDTWCKNVGTKENPKWVNWLSDATMLPSVVAHARIMRFGYKSQWFGADAIKQNTSVVAQRLLLSLSRRRKENPFRPLIVVAHCFGGLVVLKVSIAIAALIEACHDTARWHGTFQSTTGLIFFGTPFRGAEGMSQSEMLQAALSEYKQEEVHTKVLNILDPGNELLQDLVDGFGKTRSLPNKAQVACFFELQPSNVGAIVGREHKTRFVVSESSGCLDVSEATEKYSLERSHFNMNKFGKPSEEDFLTVAEVVEKMARAAPGLLLARSQYQGKHHIPFGLKHIPAISRFVKREIKMQAMETYFLPKELNAAHNSIERKTFLLHGLGGMGKTQLAVAFARKHCSEFSAVLWLDGSSVDRLKQSFIVVASMIPQDELTADIKESLQAGNVDADLVVKWILRWLSLPSNQHWLLIIDNVDRDWKAQEKDLLAYDLNEYLPQVDRGSVLVTSRLAGMLNMFEAELHVDRVDDAQARSILEINAGRELEDAQIIIDKLDRLPLALTQAGAYLRQSNSSVLSYIKHYDTTWKDLMKQQGRYLTQEFGDRGSILTTWMISYKQVVSESESESESEGAANILKLWGFLDHKDLWYGLLASVSDFKEDDWVPKWLLALAENEVKFDGAISLLSRYSLIDVADQQTGSHAIHAVLHAWCHHLSIGDKHKRFLLLATMVIAQAVPEESETAYWMKRRRLLPHGMYVYTKMIISQGQHNLESHKKRQVPAWANHSLGVLFASQTRLVEAETMYTRALAGHEKALGAEHTDTLRTVNNLGALYSDQGKLAEAEAMYNRALAGYEKALGVEHADTLRTVNNLGALYSDQGKLAEAETMYTRALAGYEKVYGVEHTFTVRMVGCLGSLYRKRHHLYVLGLNRTRARPSFSSSDKDRSCSFVVAVCHLWITWRHARTNLLEHLGHMLLLGEIHQDAVVAFEQQIVRDQDGILHSNVVCDGCGTSIRLPGIRYVSFRAYTKHLHGTSQLFRRLPLKLI</sequence>
<feature type="non-terminal residue" evidence="2">
    <location>
        <position position="1"/>
    </location>
</feature>
<dbReference type="Pfam" id="PF13374">
    <property type="entry name" value="TPR_10"/>
    <property type="match status" value="1"/>
</dbReference>
<feature type="transmembrane region" description="Helical" evidence="1">
    <location>
        <begin position="135"/>
        <end position="158"/>
    </location>
</feature>
<evidence type="ECO:0000313" key="3">
    <source>
        <dbReference type="Proteomes" id="UP000308802"/>
    </source>
</evidence>
<dbReference type="AlphaFoldDB" id="A0A4S8ZX25"/>
<dbReference type="InterPro" id="IPR027417">
    <property type="entry name" value="P-loop_NTPase"/>
</dbReference>
<dbReference type="PANTHER" id="PTHR46082:SF6">
    <property type="entry name" value="AAA+ ATPASE DOMAIN-CONTAINING PROTEIN-RELATED"/>
    <property type="match status" value="1"/>
</dbReference>
<keyword evidence="1" id="KW-0812">Transmembrane</keyword>
<dbReference type="SUPFAM" id="SSF52540">
    <property type="entry name" value="P-loop containing nucleoside triphosphate hydrolases"/>
    <property type="match status" value="1"/>
</dbReference>
<dbReference type="PANTHER" id="PTHR46082">
    <property type="entry name" value="ATP/GTP-BINDING PROTEIN-RELATED"/>
    <property type="match status" value="1"/>
</dbReference>
<proteinExistence type="predicted"/>
<dbReference type="EMBL" id="QZAO01000300">
    <property type="protein sequence ID" value="THW71051.1"/>
    <property type="molecule type" value="Genomic_DNA"/>
</dbReference>
<keyword evidence="1" id="KW-0472">Membrane</keyword>
<accession>A0A4S8ZX25</accession>
<keyword evidence="1" id="KW-1133">Transmembrane helix</keyword>
<dbReference type="Gene3D" id="1.25.40.10">
    <property type="entry name" value="Tetratricopeptide repeat domain"/>
    <property type="match status" value="1"/>
</dbReference>
<dbReference type="Gene3D" id="3.40.50.300">
    <property type="entry name" value="P-loop containing nucleotide triphosphate hydrolases"/>
    <property type="match status" value="1"/>
</dbReference>
<dbReference type="InterPro" id="IPR029058">
    <property type="entry name" value="AB_hydrolase_fold"/>
</dbReference>
<evidence type="ECO:0000256" key="1">
    <source>
        <dbReference type="SAM" id="Phobius"/>
    </source>
</evidence>
<dbReference type="SUPFAM" id="SSF48452">
    <property type="entry name" value="TPR-like"/>
    <property type="match status" value="1"/>
</dbReference>